<sequence length="65" mass="7677">MKASAAKDILTPSRHARETFCNEVDWRRMRDGKSTFQLQGVSWKRQHPFCFLCSSQFLSIFEHDI</sequence>
<reference evidence="1 2" key="1">
    <citation type="submission" date="2021-06" db="EMBL/GenBank/DDBJ databases">
        <authorList>
            <person name="Palmer J.M."/>
        </authorList>
    </citation>
    <scope>NUCLEOTIDE SEQUENCE [LARGE SCALE GENOMIC DNA]</scope>
    <source>
        <strain evidence="1 2">XR_2019</strain>
        <tissue evidence="1">Muscle</tissue>
    </source>
</reference>
<keyword evidence="2" id="KW-1185">Reference proteome</keyword>
<evidence type="ECO:0000313" key="1">
    <source>
        <dbReference type="EMBL" id="MEQ2271025.1"/>
    </source>
</evidence>
<dbReference type="EMBL" id="JAHRIM010060831">
    <property type="protein sequence ID" value="MEQ2271025.1"/>
    <property type="molecule type" value="Genomic_DNA"/>
</dbReference>
<accession>A0ABV0WPF3</accession>
<proteinExistence type="predicted"/>
<evidence type="ECO:0000313" key="2">
    <source>
        <dbReference type="Proteomes" id="UP001444071"/>
    </source>
</evidence>
<feature type="non-terminal residue" evidence="1">
    <location>
        <position position="65"/>
    </location>
</feature>
<organism evidence="1 2">
    <name type="scientific">Xenotaenia resolanae</name>
    <dbReference type="NCBI Taxonomy" id="208358"/>
    <lineage>
        <taxon>Eukaryota</taxon>
        <taxon>Metazoa</taxon>
        <taxon>Chordata</taxon>
        <taxon>Craniata</taxon>
        <taxon>Vertebrata</taxon>
        <taxon>Euteleostomi</taxon>
        <taxon>Actinopterygii</taxon>
        <taxon>Neopterygii</taxon>
        <taxon>Teleostei</taxon>
        <taxon>Neoteleostei</taxon>
        <taxon>Acanthomorphata</taxon>
        <taxon>Ovalentaria</taxon>
        <taxon>Atherinomorphae</taxon>
        <taxon>Cyprinodontiformes</taxon>
        <taxon>Goodeidae</taxon>
        <taxon>Xenotaenia</taxon>
    </lineage>
</organism>
<gene>
    <name evidence="1" type="ORF">XENORESO_020169</name>
</gene>
<comment type="caution">
    <text evidence="1">The sequence shown here is derived from an EMBL/GenBank/DDBJ whole genome shotgun (WGS) entry which is preliminary data.</text>
</comment>
<dbReference type="Proteomes" id="UP001444071">
    <property type="component" value="Unassembled WGS sequence"/>
</dbReference>
<name>A0ABV0WPF3_9TELE</name>
<protein>
    <submittedName>
        <fullName evidence="1">Uncharacterized protein</fullName>
    </submittedName>
</protein>